<evidence type="ECO:0000256" key="1">
    <source>
        <dbReference type="ARBA" id="ARBA00010036"/>
    </source>
</evidence>
<sequence length="852" mass="98395">MSDSNLQKENSLDERQKRVALSTSQRKEDLNGSPPSERNWRGILIALLVIIAVLGLIICSIFLLSPPDEEPRVRGKLISFDNIVQNKYKPRFFNGSWISELEMVYRDEYGNVKMLCVENFTTKSLITNTTFELVNAVDYKVSADLNYILLITNAIRIWKYSFRAKYYVYEIATEEYFPLKASQEYSDSDDFPFLESATWAPTGNAIVFVQENNLYYKARIRKPQVYTITRDGMKNIIFNGRPDFFYETKVLQSGTAFWFSSDSTMLAFASFNVTDVEKLHYSQYGTTKYGEIKTINYPRTGTENPKVKLTVVNMTYPKILKTTIVQPPSIYVKNNDYYLTGVKWIDSKRISVTWMNRKQNITSISICKAPQWMCTDIYQDFGKESWVNKIEDPIFDNNGTWFLAILPLQGSNGGRFQELCQVDSASRKFIYLTTPPMIVKKILAWDMRNHVVYFIAVLEPGSRHLFKTGDRHSSHRSWDCLTCFYGNRTSFYNKKIYNNISVINGFYKNFLVNVTLSEDDSNFQCLYSNVYFNSVYNPKYYVLDCLGPEVPSVFIFDVSTNSMLAVLDANSELRSIFQAMAVPQIRKFQVELESGYHAQVKLLLPPGLREYEDISFPLILNVDSSPGSQLITEEFKIDWWWYLSSCKNIIIAEIDGRSSDFQGDKIIHRINNKIGAVEVEDQIAVVTYLRDTLKFIDKNRMGVFGKGQGGYLAGMIIGQDKDLFRCGVLVNPITNFLLADTYTSEKYMGHPNDSEKYKNYEESDLNKKIESFKGKQFLLISSLADTEVPVEHSMVFVQNLIKENIIFRHQVYPDEDHDLTGVSLHYYNLIETFWNDVSLRRQTIRVGRNGEL</sequence>
<evidence type="ECO:0000259" key="6">
    <source>
        <dbReference type="Pfam" id="PF00326"/>
    </source>
</evidence>
<dbReference type="VEuPathDB" id="VectorBase:PHUM204300"/>
<dbReference type="OMA" id="VPDWLYA"/>
<keyword evidence="5" id="KW-1133">Transmembrane helix</keyword>
<evidence type="ECO:0000256" key="4">
    <source>
        <dbReference type="SAM" id="MobiDB-lite"/>
    </source>
</evidence>
<evidence type="ECO:0000256" key="5">
    <source>
        <dbReference type="SAM" id="Phobius"/>
    </source>
</evidence>
<keyword evidence="5" id="KW-0812">Transmembrane</keyword>
<keyword evidence="8" id="KW-0378">Hydrolase</keyword>
<accession>E0VHA4</accession>
<evidence type="ECO:0000259" key="7">
    <source>
        <dbReference type="Pfam" id="PF00930"/>
    </source>
</evidence>
<dbReference type="eggNOG" id="KOG2100">
    <property type="taxonomic scope" value="Eukaryota"/>
</dbReference>
<dbReference type="Gene3D" id="2.140.10.30">
    <property type="entry name" value="Dipeptidylpeptidase IV, N-terminal domain"/>
    <property type="match status" value="1"/>
</dbReference>
<keyword evidence="5" id="KW-0472">Membrane</keyword>
<keyword evidence="10" id="KW-1185">Reference proteome</keyword>
<feature type="domain" description="Dipeptidylpeptidase IV N-terminal" evidence="7">
    <location>
        <begin position="142"/>
        <end position="500"/>
    </location>
</feature>
<dbReference type="EMBL" id="AAZO01002370">
    <property type="status" value="NOT_ANNOTATED_CDS"/>
    <property type="molecule type" value="Genomic_DNA"/>
</dbReference>
<dbReference type="HOGENOM" id="CLU_006105_4_0_1"/>
<dbReference type="InParanoid" id="E0VHA4"/>
<dbReference type="InterPro" id="IPR001375">
    <property type="entry name" value="Peptidase_S9_cat"/>
</dbReference>
<dbReference type="EnsemblMetazoa" id="PHUM204300-RA">
    <property type="protein sequence ID" value="PHUM204300-PA"/>
    <property type="gene ID" value="PHUM204300"/>
</dbReference>
<dbReference type="FunFam" id="3.40.50.1820:FF:000003">
    <property type="entry name" value="Dipeptidyl peptidase 4"/>
    <property type="match status" value="1"/>
</dbReference>
<name>E0VHA4_PEDHC</name>
<feature type="transmembrane region" description="Helical" evidence="5">
    <location>
        <begin position="43"/>
        <end position="64"/>
    </location>
</feature>
<dbReference type="SUPFAM" id="SSF82171">
    <property type="entry name" value="DPP6 N-terminal domain-like"/>
    <property type="match status" value="1"/>
</dbReference>
<dbReference type="InterPro" id="IPR050278">
    <property type="entry name" value="Serine_Prot_S9B/DPPIV"/>
</dbReference>
<reference evidence="9" key="3">
    <citation type="submission" date="2021-02" db="UniProtKB">
        <authorList>
            <consortium name="EnsemblMetazoa"/>
        </authorList>
    </citation>
    <scope>IDENTIFICATION</scope>
    <source>
        <strain evidence="9">USDA</strain>
    </source>
</reference>
<comment type="similarity">
    <text evidence="1">Belongs to the peptidase S9B family. DPPIV subfamily.</text>
</comment>
<dbReference type="GO" id="GO:0005886">
    <property type="term" value="C:plasma membrane"/>
    <property type="evidence" value="ECO:0007669"/>
    <property type="project" value="TreeGrafter"/>
</dbReference>
<dbReference type="Proteomes" id="UP000009046">
    <property type="component" value="Unassembled WGS sequence"/>
</dbReference>
<dbReference type="PANTHER" id="PTHR11731:SF135">
    <property type="entry name" value="INACTIVE DIPEPTIDYL PEPTIDASE 10-LIKE PROTEIN"/>
    <property type="match status" value="1"/>
</dbReference>
<dbReference type="RefSeq" id="XP_002425498.1">
    <property type="nucleotide sequence ID" value="XM_002425453.1"/>
</dbReference>
<dbReference type="OrthoDB" id="16520at2759"/>
<keyword evidence="2" id="KW-0325">Glycoprotein</keyword>
<dbReference type="AlphaFoldDB" id="E0VHA4"/>
<dbReference type="ESTHER" id="pedhc-e0vha4">
    <property type="family name" value="DPP4N_Peptidase_S9"/>
</dbReference>
<dbReference type="KEGG" id="phu:Phum_PHUM204300"/>
<dbReference type="PANTHER" id="PTHR11731">
    <property type="entry name" value="PROTEASE FAMILY S9B,C DIPEPTIDYL-PEPTIDASE IV-RELATED"/>
    <property type="match status" value="1"/>
</dbReference>
<dbReference type="Pfam" id="PF00326">
    <property type="entry name" value="Peptidase_S9"/>
    <property type="match status" value="1"/>
</dbReference>
<dbReference type="EMBL" id="DS235165">
    <property type="protein sequence ID" value="EEB12760.1"/>
    <property type="molecule type" value="Genomic_DNA"/>
</dbReference>
<evidence type="ECO:0000256" key="3">
    <source>
        <dbReference type="ARBA" id="ARBA00072929"/>
    </source>
</evidence>
<evidence type="ECO:0000313" key="10">
    <source>
        <dbReference type="Proteomes" id="UP000009046"/>
    </source>
</evidence>
<organism>
    <name type="scientific">Pediculus humanus subsp. corporis</name>
    <name type="common">Body louse</name>
    <dbReference type="NCBI Taxonomy" id="121224"/>
    <lineage>
        <taxon>Eukaryota</taxon>
        <taxon>Metazoa</taxon>
        <taxon>Ecdysozoa</taxon>
        <taxon>Arthropoda</taxon>
        <taxon>Hexapoda</taxon>
        <taxon>Insecta</taxon>
        <taxon>Pterygota</taxon>
        <taxon>Neoptera</taxon>
        <taxon>Paraneoptera</taxon>
        <taxon>Psocodea</taxon>
        <taxon>Troctomorpha</taxon>
        <taxon>Phthiraptera</taxon>
        <taxon>Anoplura</taxon>
        <taxon>Pediculidae</taxon>
        <taxon>Pediculus</taxon>
    </lineage>
</organism>
<dbReference type="CTD" id="8238544"/>
<protein>
    <recommendedName>
        <fullName evidence="3">Venom dipeptidyl peptidase 4</fullName>
    </recommendedName>
</protein>
<proteinExistence type="inferred from homology"/>
<dbReference type="Gene3D" id="3.40.50.1820">
    <property type="entry name" value="alpha/beta hydrolase"/>
    <property type="match status" value="1"/>
</dbReference>
<evidence type="ECO:0000313" key="9">
    <source>
        <dbReference type="EnsemblMetazoa" id="PHUM204300-PA"/>
    </source>
</evidence>
<evidence type="ECO:0000313" key="8">
    <source>
        <dbReference type="EMBL" id="EEB12760.1"/>
    </source>
</evidence>
<dbReference type="GO" id="GO:0006508">
    <property type="term" value="P:proteolysis"/>
    <property type="evidence" value="ECO:0007669"/>
    <property type="project" value="InterPro"/>
</dbReference>
<reference evidence="8" key="1">
    <citation type="submission" date="2007-04" db="EMBL/GenBank/DDBJ databases">
        <title>Annotation of Pediculus humanus corporis strain USDA.</title>
        <authorList>
            <person name="Kirkness E."/>
            <person name="Hannick L."/>
            <person name="Hass B."/>
            <person name="Bruggner R."/>
            <person name="Lawson D."/>
            <person name="Bidwell S."/>
            <person name="Joardar V."/>
            <person name="Caler E."/>
            <person name="Walenz B."/>
            <person name="Inman J."/>
            <person name="Schobel S."/>
            <person name="Galinsky K."/>
            <person name="Amedeo P."/>
            <person name="Strausberg R."/>
        </authorList>
    </citation>
    <scope>NUCLEOTIDE SEQUENCE</scope>
    <source>
        <strain evidence="8">USDA</strain>
    </source>
</reference>
<dbReference type="Pfam" id="PF00930">
    <property type="entry name" value="DPPIV_N"/>
    <property type="match status" value="1"/>
</dbReference>
<reference evidence="8" key="2">
    <citation type="submission" date="2007-04" db="EMBL/GenBank/DDBJ databases">
        <title>The genome of the human body louse.</title>
        <authorList>
            <consortium name="The Human Body Louse Genome Consortium"/>
            <person name="Kirkness E."/>
            <person name="Walenz B."/>
            <person name="Hass B."/>
            <person name="Bruggner R."/>
            <person name="Strausberg R."/>
        </authorList>
    </citation>
    <scope>NUCLEOTIDE SEQUENCE</scope>
    <source>
        <strain evidence="8">USDA</strain>
    </source>
</reference>
<dbReference type="InterPro" id="IPR002469">
    <property type="entry name" value="Peptidase_S9B_N"/>
</dbReference>
<dbReference type="MEROPS" id="S09.A65"/>
<dbReference type="SUPFAM" id="SSF53474">
    <property type="entry name" value="alpha/beta-Hydrolases"/>
    <property type="match status" value="1"/>
</dbReference>
<feature type="region of interest" description="Disordered" evidence="4">
    <location>
        <begin position="1"/>
        <end position="35"/>
    </location>
</feature>
<evidence type="ECO:0000256" key="2">
    <source>
        <dbReference type="ARBA" id="ARBA00023180"/>
    </source>
</evidence>
<gene>
    <name evidence="9" type="primary">8238544</name>
    <name evidence="8" type="ORF">Phum_PHUM204300</name>
</gene>
<dbReference type="GO" id="GO:0008236">
    <property type="term" value="F:serine-type peptidase activity"/>
    <property type="evidence" value="ECO:0007669"/>
    <property type="project" value="InterPro"/>
</dbReference>
<dbReference type="GeneID" id="8238544"/>
<dbReference type="InterPro" id="IPR029058">
    <property type="entry name" value="AB_hydrolase_fold"/>
</dbReference>
<feature type="domain" description="Peptidase S9 prolyl oligopeptidase catalytic" evidence="6">
    <location>
        <begin position="639"/>
        <end position="824"/>
    </location>
</feature>